<dbReference type="InterPro" id="IPR031336">
    <property type="entry name" value="CDC73_C"/>
</dbReference>
<dbReference type="InterPro" id="IPR007852">
    <property type="entry name" value="Cdc73/Parafibromin"/>
</dbReference>
<feature type="domain" description="Cell division control protein 73 C-terminal" evidence="7">
    <location>
        <begin position="372"/>
        <end position="525"/>
    </location>
</feature>
<evidence type="ECO:0000259" key="8">
    <source>
        <dbReference type="Pfam" id="PF16050"/>
    </source>
</evidence>
<evidence type="ECO:0000256" key="3">
    <source>
        <dbReference type="ARBA" id="ARBA00023015"/>
    </source>
</evidence>
<keyword evidence="3" id="KW-0805">Transcription regulation</keyword>
<dbReference type="Gene3D" id="3.40.50.11990">
    <property type="entry name" value="RNA polymerase II accessory factor, Cdc73 C-terminal domain"/>
    <property type="match status" value="1"/>
</dbReference>
<evidence type="ECO:0000256" key="2">
    <source>
        <dbReference type="ARBA" id="ARBA00010427"/>
    </source>
</evidence>
<dbReference type="GO" id="GO:0016593">
    <property type="term" value="C:Cdc73/Paf1 complex"/>
    <property type="evidence" value="ECO:0007669"/>
    <property type="project" value="InterPro"/>
</dbReference>
<feature type="compositionally biased region" description="Polar residues" evidence="6">
    <location>
        <begin position="256"/>
        <end position="265"/>
    </location>
</feature>
<evidence type="ECO:0000256" key="6">
    <source>
        <dbReference type="SAM" id="MobiDB-lite"/>
    </source>
</evidence>
<comment type="caution">
    <text evidence="9">The sequence shown here is derived from an EMBL/GenBank/DDBJ whole genome shotgun (WGS) entry which is preliminary data.</text>
</comment>
<evidence type="ECO:0000313" key="9">
    <source>
        <dbReference type="EMBL" id="GMR59406.1"/>
    </source>
</evidence>
<keyword evidence="4" id="KW-0804">Transcription</keyword>
<feature type="compositionally biased region" description="Low complexity" evidence="6">
    <location>
        <begin position="324"/>
        <end position="333"/>
    </location>
</feature>
<feature type="non-terminal residue" evidence="9">
    <location>
        <position position="1"/>
    </location>
</feature>
<dbReference type="Proteomes" id="UP001328107">
    <property type="component" value="Unassembled WGS sequence"/>
</dbReference>
<evidence type="ECO:0000256" key="1">
    <source>
        <dbReference type="ARBA" id="ARBA00004123"/>
    </source>
</evidence>
<dbReference type="PANTHER" id="PTHR12466:SF8">
    <property type="entry name" value="PARAFIBROMIN"/>
    <property type="match status" value="1"/>
</dbReference>
<protein>
    <recommendedName>
        <fullName evidence="11">Parafibromin</fullName>
    </recommendedName>
</protein>
<dbReference type="GO" id="GO:0000993">
    <property type="term" value="F:RNA polymerase II complex binding"/>
    <property type="evidence" value="ECO:0007669"/>
    <property type="project" value="TreeGrafter"/>
</dbReference>
<keyword evidence="10" id="KW-1185">Reference proteome</keyword>
<accession>A0AAN5D9R5</accession>
<dbReference type="PANTHER" id="PTHR12466">
    <property type="entry name" value="CDC73 DOMAIN PROTEIN"/>
    <property type="match status" value="1"/>
</dbReference>
<comment type="similarity">
    <text evidence="2">Belongs to the CDC73 family.</text>
</comment>
<evidence type="ECO:0000256" key="5">
    <source>
        <dbReference type="ARBA" id="ARBA00023242"/>
    </source>
</evidence>
<dbReference type="InterPro" id="IPR038103">
    <property type="entry name" value="CDC73_C_sf"/>
</dbReference>
<feature type="compositionally biased region" description="Polar residues" evidence="6">
    <location>
        <begin position="340"/>
        <end position="365"/>
    </location>
</feature>
<feature type="domain" description="Paf1 complex subunit Cdc73 N-terminal" evidence="8">
    <location>
        <begin position="4"/>
        <end position="293"/>
    </location>
</feature>
<sequence length="535" mass="60043">FTMDPLMVLQDYVAGRRSRRDITTEKGSFVIFDDVAYAKDAKTSLYQYGKTSVFYTLESILYLWDNRNLQHAIYVRNASGAGIMAVTRADRREMLEFLRSERSELPSNHDPLAPLSSTIPLSIFADLEGPERKKQKLDPSALKAPRIDHLLNDGPSMQTQQDAGELRDLNEQLTADKIAALRMKRKNNQRKNITQTLDEGDLASGDTSMQVDRGDLRDRERSWRTRENCLEAATKSFASVLTLLSGIKTREDAQSRGKTNSSSSSAPRNATEAARAAAAARSKPSGYSRYDQEQFAQGEAAEFGVDAAQATFVGTSLNLSRVGTTPATPATPASMHYKPSVSTPSMRTPVTPMRTTQAIPTPDSNKSGKRQSRTPIIIIPAGTSASLITMYNAKDILQDMRFVTTDEKKAVGVRRENECLIQRRKGEVTVPYRVVDNPMKLTAEEWDRVVAVFAMGPAWQFKGWQWNGNPVDIFSHIAAFHVTYDDMKVDPNIAKWSVTVIQLNRTKRHLDKARIVKFWDVLDRHIVKTKPYLRY</sequence>
<gene>
    <name evidence="9" type="ORF">PMAYCL1PPCAC_29601</name>
</gene>
<feature type="compositionally biased region" description="Low complexity" evidence="6">
    <location>
        <begin position="266"/>
        <end position="281"/>
    </location>
</feature>
<evidence type="ECO:0000313" key="10">
    <source>
        <dbReference type="Proteomes" id="UP001328107"/>
    </source>
</evidence>
<reference evidence="10" key="1">
    <citation type="submission" date="2022-10" db="EMBL/GenBank/DDBJ databases">
        <title>Genome assembly of Pristionchus species.</title>
        <authorList>
            <person name="Yoshida K."/>
            <person name="Sommer R.J."/>
        </authorList>
    </citation>
    <scope>NUCLEOTIDE SEQUENCE [LARGE SCALE GENOMIC DNA]</scope>
    <source>
        <strain evidence="10">RS5460</strain>
    </source>
</reference>
<keyword evidence="5" id="KW-0539">Nucleus</keyword>
<feature type="region of interest" description="Disordered" evidence="6">
    <location>
        <begin position="189"/>
        <end position="219"/>
    </location>
</feature>
<dbReference type="AlphaFoldDB" id="A0AAN5D9R5"/>
<dbReference type="GO" id="GO:0006368">
    <property type="term" value="P:transcription elongation by RNA polymerase II"/>
    <property type="evidence" value="ECO:0007669"/>
    <property type="project" value="InterPro"/>
</dbReference>
<feature type="region of interest" description="Disordered" evidence="6">
    <location>
        <begin position="250"/>
        <end position="289"/>
    </location>
</feature>
<dbReference type="GO" id="GO:0032968">
    <property type="term" value="P:positive regulation of transcription elongation by RNA polymerase II"/>
    <property type="evidence" value="ECO:0007669"/>
    <property type="project" value="TreeGrafter"/>
</dbReference>
<dbReference type="Pfam" id="PF05179">
    <property type="entry name" value="CDC73_C"/>
    <property type="match status" value="1"/>
</dbReference>
<comment type="subcellular location">
    <subcellularLocation>
        <location evidence="1">Nucleus</location>
    </subcellularLocation>
</comment>
<dbReference type="Pfam" id="PF16050">
    <property type="entry name" value="CDC73_N"/>
    <property type="match status" value="1"/>
</dbReference>
<feature type="region of interest" description="Disordered" evidence="6">
    <location>
        <begin position="324"/>
        <end position="372"/>
    </location>
</feature>
<evidence type="ECO:0008006" key="11">
    <source>
        <dbReference type="Google" id="ProtNLM"/>
    </source>
</evidence>
<organism evidence="9 10">
    <name type="scientific">Pristionchus mayeri</name>
    <dbReference type="NCBI Taxonomy" id="1317129"/>
    <lineage>
        <taxon>Eukaryota</taxon>
        <taxon>Metazoa</taxon>
        <taxon>Ecdysozoa</taxon>
        <taxon>Nematoda</taxon>
        <taxon>Chromadorea</taxon>
        <taxon>Rhabditida</taxon>
        <taxon>Rhabditina</taxon>
        <taxon>Diplogasteromorpha</taxon>
        <taxon>Diplogasteroidea</taxon>
        <taxon>Neodiplogasteridae</taxon>
        <taxon>Pristionchus</taxon>
    </lineage>
</organism>
<evidence type="ECO:0000256" key="4">
    <source>
        <dbReference type="ARBA" id="ARBA00023163"/>
    </source>
</evidence>
<dbReference type="FunFam" id="3.40.50.11990:FF:000002">
    <property type="entry name" value="protein CDC73 homolog"/>
    <property type="match status" value="1"/>
</dbReference>
<evidence type="ECO:0000259" key="7">
    <source>
        <dbReference type="Pfam" id="PF05179"/>
    </source>
</evidence>
<proteinExistence type="inferred from homology"/>
<name>A0AAN5D9R5_9BILA</name>
<dbReference type="EMBL" id="BTRK01000006">
    <property type="protein sequence ID" value="GMR59406.1"/>
    <property type="molecule type" value="Genomic_DNA"/>
</dbReference>
<dbReference type="InterPro" id="IPR032041">
    <property type="entry name" value="Cdc73_N"/>
</dbReference>